<feature type="non-terminal residue" evidence="2">
    <location>
        <position position="1"/>
    </location>
</feature>
<proteinExistence type="predicted"/>
<feature type="region of interest" description="Disordered" evidence="1">
    <location>
        <begin position="85"/>
        <end position="172"/>
    </location>
</feature>
<dbReference type="EMBL" id="JBFTWV010000407">
    <property type="protein sequence ID" value="KAL2782508.1"/>
    <property type="molecule type" value="Genomic_DNA"/>
</dbReference>
<evidence type="ECO:0000256" key="1">
    <source>
        <dbReference type="SAM" id="MobiDB-lite"/>
    </source>
</evidence>
<reference evidence="2 3" key="1">
    <citation type="submission" date="2024-07" db="EMBL/GenBank/DDBJ databases">
        <title>Section-level genome sequencing and comparative genomics of Aspergillus sections Usti and Cavernicolus.</title>
        <authorList>
            <consortium name="Lawrence Berkeley National Laboratory"/>
            <person name="Nybo J.L."/>
            <person name="Vesth T.C."/>
            <person name="Theobald S."/>
            <person name="Frisvad J.C."/>
            <person name="Larsen T.O."/>
            <person name="Kjaerboelling I."/>
            <person name="Rothschild-Mancinelli K."/>
            <person name="Lyhne E.K."/>
            <person name="Kogle M.E."/>
            <person name="Barry K."/>
            <person name="Clum A."/>
            <person name="Na H."/>
            <person name="Ledsgaard L."/>
            <person name="Lin J."/>
            <person name="Lipzen A."/>
            <person name="Kuo A."/>
            <person name="Riley R."/>
            <person name="Mondo S."/>
            <person name="Labutti K."/>
            <person name="Haridas S."/>
            <person name="Pangalinan J."/>
            <person name="Salamov A.A."/>
            <person name="Simmons B.A."/>
            <person name="Magnuson J.K."/>
            <person name="Chen J."/>
            <person name="Drula E."/>
            <person name="Henrissat B."/>
            <person name="Wiebenga A."/>
            <person name="Lubbers R.J."/>
            <person name="Gomes A.C."/>
            <person name="Makela M.R."/>
            <person name="Stajich J."/>
            <person name="Grigoriev I.V."/>
            <person name="Mortensen U.H."/>
            <person name="De Vries R.P."/>
            <person name="Baker S.E."/>
            <person name="Andersen M.R."/>
        </authorList>
    </citation>
    <scope>NUCLEOTIDE SEQUENCE [LARGE SCALE GENOMIC DNA]</scope>
    <source>
        <strain evidence="2 3">CBS 209.92</strain>
    </source>
</reference>
<evidence type="ECO:0000313" key="3">
    <source>
        <dbReference type="Proteomes" id="UP001610563"/>
    </source>
</evidence>
<accession>A0ABR4FGY6</accession>
<evidence type="ECO:0000313" key="2">
    <source>
        <dbReference type="EMBL" id="KAL2782508.1"/>
    </source>
</evidence>
<sequence>AQVMDDSNPLFAIDHRPGIFVPHEDRVRVDRDTPSEASPYHPLSEETVNPAEIFLSESALHESAAPIFYDITPQYRETESWVIGKDPTDEIRTTKRQRCAMQGPSSDSCAPRQDAVDRRLHTRGRRPPRLRVDTRWQAKPGRPPAQSAYPKSHSRSGLQRRFNSLSAPPSGN</sequence>
<gene>
    <name evidence="2" type="ORF">BJX66DRAFT_320543</name>
</gene>
<feature type="compositionally biased region" description="Polar residues" evidence="1">
    <location>
        <begin position="155"/>
        <end position="172"/>
    </location>
</feature>
<dbReference type="Proteomes" id="UP001610563">
    <property type="component" value="Unassembled WGS sequence"/>
</dbReference>
<comment type="caution">
    <text evidence="2">The sequence shown here is derived from an EMBL/GenBank/DDBJ whole genome shotgun (WGS) entry which is preliminary data.</text>
</comment>
<protein>
    <submittedName>
        <fullName evidence="2">Uncharacterized protein</fullName>
    </submittedName>
</protein>
<feature type="compositionally biased region" description="Basic residues" evidence="1">
    <location>
        <begin position="120"/>
        <end position="129"/>
    </location>
</feature>
<keyword evidence="3" id="KW-1185">Reference proteome</keyword>
<organism evidence="2 3">
    <name type="scientific">Aspergillus keveii</name>
    <dbReference type="NCBI Taxonomy" id="714993"/>
    <lineage>
        <taxon>Eukaryota</taxon>
        <taxon>Fungi</taxon>
        <taxon>Dikarya</taxon>
        <taxon>Ascomycota</taxon>
        <taxon>Pezizomycotina</taxon>
        <taxon>Eurotiomycetes</taxon>
        <taxon>Eurotiomycetidae</taxon>
        <taxon>Eurotiales</taxon>
        <taxon>Aspergillaceae</taxon>
        <taxon>Aspergillus</taxon>
        <taxon>Aspergillus subgen. Nidulantes</taxon>
    </lineage>
</organism>
<name>A0ABR4FGY6_9EURO</name>